<evidence type="ECO:0000313" key="1">
    <source>
        <dbReference type="EMBL" id="OIT36112.1"/>
    </source>
</evidence>
<dbReference type="Gramene" id="OIT36112">
    <property type="protein sequence ID" value="OIT36112"/>
    <property type="gene ID" value="A4A49_51240"/>
</dbReference>
<protein>
    <submittedName>
        <fullName evidence="1">Uncharacterized protein</fullName>
    </submittedName>
</protein>
<dbReference type="Proteomes" id="UP000187609">
    <property type="component" value="Unassembled WGS sequence"/>
</dbReference>
<dbReference type="AlphaFoldDB" id="A0A314L3M0"/>
<accession>A0A314L3M0</accession>
<reference evidence="1" key="1">
    <citation type="submission" date="2016-11" db="EMBL/GenBank/DDBJ databases">
        <title>The genome of Nicotiana attenuata.</title>
        <authorList>
            <person name="Xu S."/>
            <person name="Brockmoeller T."/>
            <person name="Gaquerel E."/>
            <person name="Navarro A."/>
            <person name="Kuhl H."/>
            <person name="Gase K."/>
            <person name="Ling Z."/>
            <person name="Zhou W."/>
            <person name="Kreitzer C."/>
            <person name="Stanke M."/>
            <person name="Tang H."/>
            <person name="Lyons E."/>
            <person name="Pandey P."/>
            <person name="Pandey S.P."/>
            <person name="Timmermann B."/>
            <person name="Baldwin I.T."/>
        </authorList>
    </citation>
    <scope>NUCLEOTIDE SEQUENCE [LARGE SCALE GENOMIC DNA]</scope>
    <source>
        <strain evidence="1">UT</strain>
    </source>
</reference>
<organism evidence="1 2">
    <name type="scientific">Nicotiana attenuata</name>
    <name type="common">Coyote tobacco</name>
    <dbReference type="NCBI Taxonomy" id="49451"/>
    <lineage>
        <taxon>Eukaryota</taxon>
        <taxon>Viridiplantae</taxon>
        <taxon>Streptophyta</taxon>
        <taxon>Embryophyta</taxon>
        <taxon>Tracheophyta</taxon>
        <taxon>Spermatophyta</taxon>
        <taxon>Magnoliopsida</taxon>
        <taxon>eudicotyledons</taxon>
        <taxon>Gunneridae</taxon>
        <taxon>Pentapetalae</taxon>
        <taxon>asterids</taxon>
        <taxon>lamiids</taxon>
        <taxon>Solanales</taxon>
        <taxon>Solanaceae</taxon>
        <taxon>Nicotianoideae</taxon>
        <taxon>Nicotianeae</taxon>
        <taxon>Nicotiana</taxon>
    </lineage>
</organism>
<dbReference type="EMBL" id="MJEQ01000471">
    <property type="protein sequence ID" value="OIT36112.1"/>
    <property type="molecule type" value="Genomic_DNA"/>
</dbReference>
<sequence length="169" mass="19821">MQLKQVYDGETWNFEEVRQVLPNHILEQIKKVPIGEDNTLDRLIWKASKDGKFSCKNCFSCVETNWNLFHVLIKKYDIRNSPLRDTQEDYIAHIFFSSRKAQYILKYFSHSVGRLKLNTNGTSNVMKRVAGIVRIAVESLSWHMPRLFTSALIIWLKHKLHFLELSGLP</sequence>
<gene>
    <name evidence="1" type="ORF">A4A49_51240</name>
</gene>
<comment type="caution">
    <text evidence="1">The sequence shown here is derived from an EMBL/GenBank/DDBJ whole genome shotgun (WGS) entry which is preliminary data.</text>
</comment>
<proteinExistence type="predicted"/>
<keyword evidence="2" id="KW-1185">Reference proteome</keyword>
<name>A0A314L3M0_NICAT</name>
<evidence type="ECO:0000313" key="2">
    <source>
        <dbReference type="Proteomes" id="UP000187609"/>
    </source>
</evidence>